<evidence type="ECO:0000313" key="5">
    <source>
        <dbReference type="EMBL" id="MDK6695667.1"/>
    </source>
</evidence>
<organism evidence="7 8">
    <name type="scientific">Gardnerella vaginalis</name>
    <dbReference type="NCBI Taxonomy" id="2702"/>
    <lineage>
        <taxon>Bacteria</taxon>
        <taxon>Bacillati</taxon>
        <taxon>Actinomycetota</taxon>
        <taxon>Actinomycetes</taxon>
        <taxon>Bifidobacteriales</taxon>
        <taxon>Bifidobacteriaceae</taxon>
        <taxon>Gardnerella</taxon>
    </lineage>
</organism>
<evidence type="ECO:0000313" key="10">
    <source>
        <dbReference type="Proteomes" id="UP001240561"/>
    </source>
</evidence>
<reference evidence="9 10" key="2">
    <citation type="submission" date="2023-05" db="EMBL/GenBank/DDBJ databases">
        <title>Cataloging the Phylogenetic Diversity of Human Bladder Bacteria.</title>
        <authorList>
            <person name="Du J."/>
        </authorList>
    </citation>
    <scope>NUCLEOTIDE SEQUENCE [LARGE SCALE GENOMIC DNA]</scope>
    <source>
        <strain evidence="6 9">UMB6972</strain>
        <strain evidence="5 10">UMB9230</strain>
    </source>
</reference>
<feature type="chain" id="PRO_5044371749" evidence="4">
    <location>
        <begin position="23"/>
        <end position="439"/>
    </location>
</feature>
<dbReference type="PROSITE" id="PS01037">
    <property type="entry name" value="SBP_BACTERIAL_1"/>
    <property type="match status" value="1"/>
</dbReference>
<sequence length="439" mass="48367">MHSGKKIIGIIAAASAALLSLAGCGNTNNSSSSAQVDTKTPVNLTVWTGNTTPTKAAAAIFEKKYPNVKIKVETVTDAYQALDTAIQAGSGIPDVMEFEYLTVPYFAIQNKLVDLSTLGANNDKGTFVKGAWQDISFNNKPYAIPMDYGPSVMFYNKAILEKAGVSKVPETWEEYYQAAKKVKALGDKYYITNDASDIFTLLSLVWQAGGHPFKVNGTTAHINVKDPKMQEAVSYYQKMIQEGLIATNIKTWSDDWNRALNDGTIATQIIGGWFTSSIKDRAPKQAGNFRVAPMPQWKAGEQLSAENGGSGFAIPAKAKNHQWAWKFLHFLAYDKEGVKARVDAGVFPPNVSVLKNNEFLSSTDPYFGDQKYREPIADSAQKVGEGWQYLPFMEKVRDLYGDNMDYAKVAKGESLQTQLENWAKLCIDYGNKQGFTVSK</sequence>
<dbReference type="SUPFAM" id="SSF53850">
    <property type="entry name" value="Periplasmic binding protein-like II"/>
    <property type="match status" value="1"/>
</dbReference>
<dbReference type="GeneID" id="45577370"/>
<dbReference type="GO" id="GO:0055085">
    <property type="term" value="P:transmembrane transport"/>
    <property type="evidence" value="ECO:0007669"/>
    <property type="project" value="InterPro"/>
</dbReference>
<proteinExistence type="inferred from homology"/>
<evidence type="ECO:0000313" key="7">
    <source>
        <dbReference type="EMBL" id="RFT30470.1"/>
    </source>
</evidence>
<keyword evidence="2" id="KW-0813">Transport</keyword>
<protein>
    <submittedName>
        <fullName evidence="7">Sugar ABC transporter substrate-binding protein</fullName>
    </submittedName>
</protein>
<dbReference type="InterPro" id="IPR006059">
    <property type="entry name" value="SBP"/>
</dbReference>
<dbReference type="Pfam" id="PF01547">
    <property type="entry name" value="SBP_bac_1"/>
    <property type="match status" value="1"/>
</dbReference>
<dbReference type="Gene3D" id="3.40.190.10">
    <property type="entry name" value="Periplasmic binding protein-like II"/>
    <property type="match status" value="1"/>
</dbReference>
<dbReference type="PROSITE" id="PS51257">
    <property type="entry name" value="PROKAR_LIPOPROTEIN"/>
    <property type="match status" value="1"/>
</dbReference>
<evidence type="ECO:0000313" key="9">
    <source>
        <dbReference type="Proteomes" id="UP001238969"/>
    </source>
</evidence>
<evidence type="ECO:0000313" key="6">
    <source>
        <dbReference type="EMBL" id="MDK6861784.1"/>
    </source>
</evidence>
<dbReference type="EMBL" id="JASOLZ010000004">
    <property type="protein sequence ID" value="MDK6861784.1"/>
    <property type="molecule type" value="Genomic_DNA"/>
</dbReference>
<name>A0A1H1MHC3_GARVA</name>
<dbReference type="Proteomes" id="UP000258379">
    <property type="component" value="Unassembled WGS sequence"/>
</dbReference>
<reference evidence="7 8" key="1">
    <citation type="submission" date="2017-07" db="EMBL/GenBank/DDBJ databases">
        <title>A comparative genomics approach to explaining the enigmatic role of Gardnerella vaginalis in the vaginal microbiome.</title>
        <authorList>
            <person name="Vancuren S.J."/>
            <person name="Hill J.E."/>
        </authorList>
    </citation>
    <scope>NUCLEOTIDE SEQUENCE [LARGE SCALE GENOMIC DNA]</scope>
    <source>
        <strain evidence="7 8">WP023</strain>
    </source>
</reference>
<dbReference type="InterPro" id="IPR050490">
    <property type="entry name" value="Bact_solute-bd_prot1"/>
</dbReference>
<evidence type="ECO:0000256" key="1">
    <source>
        <dbReference type="ARBA" id="ARBA00008520"/>
    </source>
</evidence>
<dbReference type="AlphaFoldDB" id="A0A1H1MHC3"/>
<feature type="signal peptide" evidence="4">
    <location>
        <begin position="1"/>
        <end position="22"/>
    </location>
</feature>
<dbReference type="RefSeq" id="WP_004114086.1">
    <property type="nucleotide sequence ID" value="NZ_CP033836.1"/>
</dbReference>
<dbReference type="EMBL" id="NNRU01000001">
    <property type="protein sequence ID" value="RFT30470.1"/>
    <property type="molecule type" value="Genomic_DNA"/>
</dbReference>
<keyword evidence="3 4" id="KW-0732">Signal</keyword>
<dbReference type="CDD" id="cd13585">
    <property type="entry name" value="PBP2_TMBP_like"/>
    <property type="match status" value="1"/>
</dbReference>
<evidence type="ECO:0000256" key="3">
    <source>
        <dbReference type="ARBA" id="ARBA00022729"/>
    </source>
</evidence>
<dbReference type="OMA" id="MALRMQN"/>
<accession>A0A1H1MHC3</accession>
<evidence type="ECO:0000313" key="8">
    <source>
        <dbReference type="Proteomes" id="UP000258379"/>
    </source>
</evidence>
<gene>
    <name evidence="7" type="ORF">CG405_00730</name>
    <name evidence="5" type="ORF">QP177_03690</name>
    <name evidence="6" type="ORF">QP355_03905</name>
</gene>
<comment type="similarity">
    <text evidence="1">Belongs to the bacterial solute-binding protein 1 family.</text>
</comment>
<dbReference type="Proteomes" id="UP001238969">
    <property type="component" value="Unassembled WGS sequence"/>
</dbReference>
<dbReference type="Proteomes" id="UP001240561">
    <property type="component" value="Unassembled WGS sequence"/>
</dbReference>
<dbReference type="EMBL" id="JASOGJ010000004">
    <property type="protein sequence ID" value="MDK6695667.1"/>
    <property type="molecule type" value="Genomic_DNA"/>
</dbReference>
<comment type="caution">
    <text evidence="7">The sequence shown here is derived from an EMBL/GenBank/DDBJ whole genome shotgun (WGS) entry which is preliminary data.</text>
</comment>
<dbReference type="PANTHER" id="PTHR43649:SF14">
    <property type="entry name" value="BLR3389 PROTEIN"/>
    <property type="match status" value="1"/>
</dbReference>
<evidence type="ECO:0000256" key="2">
    <source>
        <dbReference type="ARBA" id="ARBA00022448"/>
    </source>
</evidence>
<dbReference type="PANTHER" id="PTHR43649">
    <property type="entry name" value="ARABINOSE-BINDING PROTEIN-RELATED"/>
    <property type="match status" value="1"/>
</dbReference>
<evidence type="ECO:0000256" key="4">
    <source>
        <dbReference type="SAM" id="SignalP"/>
    </source>
</evidence>
<dbReference type="InterPro" id="IPR006061">
    <property type="entry name" value="SBP_1_CS"/>
</dbReference>